<gene>
    <name evidence="1" type="ORF">AVL62_13950</name>
</gene>
<dbReference type="Proteomes" id="UP000054837">
    <property type="component" value="Unassembled WGS sequence"/>
</dbReference>
<reference evidence="1 2" key="1">
    <citation type="submission" date="2015-12" db="EMBL/GenBank/DDBJ databases">
        <title>Serinicoccus chungangenesis strain CD08_5 genome sequencing and assembly.</title>
        <authorList>
            <person name="Chander A.M."/>
            <person name="Kaur G."/>
            <person name="Nair G.R."/>
            <person name="Dhawan D.K."/>
            <person name="Kochhar R.K."/>
            <person name="Mayilraj S."/>
            <person name="Bhadada S.K."/>
        </authorList>
    </citation>
    <scope>NUCLEOTIDE SEQUENCE [LARGE SCALE GENOMIC DNA]</scope>
    <source>
        <strain evidence="1 2">CD08_5</strain>
    </source>
</reference>
<proteinExistence type="predicted"/>
<evidence type="ECO:0000313" key="2">
    <source>
        <dbReference type="Proteomes" id="UP000054837"/>
    </source>
</evidence>
<name>A0A0W8I3H5_9MICO</name>
<keyword evidence="2" id="KW-1185">Reference proteome</keyword>
<dbReference type="EMBL" id="LQBL01000030">
    <property type="protein sequence ID" value="KUG52435.1"/>
    <property type="molecule type" value="Genomic_DNA"/>
</dbReference>
<evidence type="ECO:0000313" key="1">
    <source>
        <dbReference type="EMBL" id="KUG52435.1"/>
    </source>
</evidence>
<dbReference type="OrthoDB" id="3917849at2"/>
<protein>
    <submittedName>
        <fullName evidence="1">Uncharacterized protein</fullName>
    </submittedName>
</protein>
<accession>A0A0W8I3H5</accession>
<dbReference type="AlphaFoldDB" id="A0A0W8I3H5"/>
<dbReference type="RefSeq" id="WP_058891971.1">
    <property type="nucleotide sequence ID" value="NZ_LQBL01000030.1"/>
</dbReference>
<dbReference type="CDD" id="cd20745">
    <property type="entry name" value="FIX_RhsA_AHH_HNH-like"/>
    <property type="match status" value="1"/>
</dbReference>
<sequence length="654" mass="70604">MALVSIDIGAMEELVTDMTSAYDELPSDVSTIRGRLDHVLIGTGSVAQVDFGSAIWTWMGDRIRDLNRRLALARLIAASTPGIPGVGVVEIDESYVSDLSQAEVDALAEEVEVLMTPAEFADPQDIDPRLLEILAEHAHDPYFASAVAGRVPPATLDQYLQSISSYREFHARTPEEATDFDGRYDALLNGLGMTYGLASQGEGDLEVPGMSEAWADAIEDVPPISGRAQRLSLVISRGTFSTDLLTTVHDRMVDLEGDDGAEYWTSMGFVFDPDPSKSPATNLVTDPFGGLYQGMGNNPEALRQVFAEGETITVETDDGPVEVNARLWETMRFRGMDEYAVSQLVAGLQTGLAAPPVEGADAWQPGLVEDLEGSIAAIEREARIAEENRPPWYAQAGHIVLDVLGMVPLVGEPADVLNGLWYTAEGNYVDAGLSYAGAVPVVGWFAVGGKWVKRALTVEELASIERLAASGTDVGRLLPGGRLAASADELADAANFTTDAFLTPAELRRFGDRPWLQNMVAGNRFDTYMTPSYPHNQVYLQAPGGSGYVRLDSYVPGEEIISRKLTQLGDVQPSTAFSYIDELVTKYPDSARVADVPSTQMSGLAGQRLQGEMVLQVPPQAGGTIPDEVAEYAFENGVHIIDINGFDYTAHLFD</sequence>
<comment type="caution">
    <text evidence="1">The sequence shown here is derived from an EMBL/GenBank/DDBJ whole genome shotgun (WGS) entry which is preliminary data.</text>
</comment>
<organism evidence="1 2">
    <name type="scientific">Serinicoccus chungangensis</name>
    <dbReference type="NCBI Taxonomy" id="767452"/>
    <lineage>
        <taxon>Bacteria</taxon>
        <taxon>Bacillati</taxon>
        <taxon>Actinomycetota</taxon>
        <taxon>Actinomycetes</taxon>
        <taxon>Micrococcales</taxon>
        <taxon>Ornithinimicrobiaceae</taxon>
        <taxon>Serinicoccus</taxon>
    </lineage>
</organism>
<dbReference type="STRING" id="767452.AVL62_13950"/>